<evidence type="ECO:0000313" key="2">
    <source>
        <dbReference type="EMBL" id="JAR87722.1"/>
    </source>
</evidence>
<name>A0A147BB69_IXORI</name>
<keyword evidence="1" id="KW-0732">Signal</keyword>
<evidence type="ECO:0000256" key="1">
    <source>
        <dbReference type="SAM" id="SignalP"/>
    </source>
</evidence>
<sequence>MSMRTFPLLLLPRMLQSQTLRAARENTKQCQRGTSGKHRRLRRCKTSYGCFKTKWILSTLFQRDFVEYGYHRRPGSHWQALPPSQ</sequence>
<organism evidence="2">
    <name type="scientific">Ixodes ricinus</name>
    <name type="common">Common tick</name>
    <name type="synonym">Acarus ricinus</name>
    <dbReference type="NCBI Taxonomy" id="34613"/>
    <lineage>
        <taxon>Eukaryota</taxon>
        <taxon>Metazoa</taxon>
        <taxon>Ecdysozoa</taxon>
        <taxon>Arthropoda</taxon>
        <taxon>Chelicerata</taxon>
        <taxon>Arachnida</taxon>
        <taxon>Acari</taxon>
        <taxon>Parasitiformes</taxon>
        <taxon>Ixodida</taxon>
        <taxon>Ixodoidea</taxon>
        <taxon>Ixodidae</taxon>
        <taxon>Ixodinae</taxon>
        <taxon>Ixodes</taxon>
    </lineage>
</organism>
<dbReference type="AlphaFoldDB" id="A0A147BB69"/>
<proteinExistence type="predicted"/>
<reference evidence="2" key="1">
    <citation type="journal article" date="2018" name="PLoS Negl. Trop. Dis.">
        <title>Sialome diversity of ticks revealed by RNAseq of single tick salivary glands.</title>
        <authorList>
            <person name="Perner J."/>
            <person name="Kropackova S."/>
            <person name="Kopacek P."/>
            <person name="Ribeiro J.M."/>
        </authorList>
    </citation>
    <scope>NUCLEOTIDE SEQUENCE</scope>
    <source>
        <strain evidence="2">Siblings of single egg batch collected in Ceske Budejovice</strain>
        <tissue evidence="2">Salivary glands</tissue>
    </source>
</reference>
<feature type="chain" id="PRO_5007541904" evidence="1">
    <location>
        <begin position="18"/>
        <end position="85"/>
    </location>
</feature>
<dbReference type="EMBL" id="GEGO01007682">
    <property type="protein sequence ID" value="JAR87722.1"/>
    <property type="molecule type" value="Transcribed_RNA"/>
</dbReference>
<protein>
    <submittedName>
        <fullName evidence="2">Putative secreted protein</fullName>
    </submittedName>
</protein>
<feature type="signal peptide" evidence="1">
    <location>
        <begin position="1"/>
        <end position="17"/>
    </location>
</feature>
<accession>A0A147BB69</accession>